<dbReference type="GO" id="GO:0008168">
    <property type="term" value="F:methyltransferase activity"/>
    <property type="evidence" value="ECO:0007669"/>
    <property type="project" value="UniProtKB-KW"/>
</dbReference>
<dbReference type="PANTHER" id="PTHR43847">
    <property type="entry name" value="BLL3993 PROTEIN"/>
    <property type="match status" value="1"/>
</dbReference>
<sequence>MVQLLIFVVYFLPIQLITIELPEWLSHLGLFILWIGLLFGIVALLQLNNKLSPFPSPVAAGKLITNGAFRISRHPIYTALIFSGFGYAVYQSSVYKILIAVLLLILFYFKSRYEEGLLSKKFSEYQNYKKRTRRFIGFP</sequence>
<keyword evidence="6" id="KW-0808">Transferase</keyword>
<keyword evidence="4 5" id="KW-0472">Membrane</keyword>
<accession>A0A5C6ZLL7</accession>
<organism evidence="6 7">
    <name type="scientific">Subsaximicrobium wynnwilliamsii</name>
    <dbReference type="NCBI Taxonomy" id="291179"/>
    <lineage>
        <taxon>Bacteria</taxon>
        <taxon>Pseudomonadati</taxon>
        <taxon>Bacteroidota</taxon>
        <taxon>Flavobacteriia</taxon>
        <taxon>Flavobacteriales</taxon>
        <taxon>Flavobacteriaceae</taxon>
        <taxon>Subsaximicrobium</taxon>
    </lineage>
</organism>
<keyword evidence="3 5" id="KW-1133">Transmembrane helix</keyword>
<comment type="subcellular location">
    <subcellularLocation>
        <location evidence="1">Endomembrane system</location>
        <topology evidence="1">Multi-pass membrane protein</topology>
    </subcellularLocation>
</comment>
<protein>
    <submittedName>
        <fullName evidence="6">Isoprenylcysteine carboxylmethyltransferase family protein</fullName>
    </submittedName>
</protein>
<dbReference type="Pfam" id="PF04191">
    <property type="entry name" value="PEMT"/>
    <property type="match status" value="1"/>
</dbReference>
<dbReference type="OrthoDB" id="9809773at2"/>
<evidence type="ECO:0000256" key="1">
    <source>
        <dbReference type="ARBA" id="ARBA00004127"/>
    </source>
</evidence>
<dbReference type="Gene3D" id="1.20.120.1630">
    <property type="match status" value="1"/>
</dbReference>
<comment type="caution">
    <text evidence="6">The sequence shown here is derived from an EMBL/GenBank/DDBJ whole genome shotgun (WGS) entry which is preliminary data.</text>
</comment>
<proteinExistence type="predicted"/>
<dbReference type="Proteomes" id="UP000321578">
    <property type="component" value="Unassembled WGS sequence"/>
</dbReference>
<evidence type="ECO:0000256" key="3">
    <source>
        <dbReference type="ARBA" id="ARBA00022989"/>
    </source>
</evidence>
<dbReference type="PANTHER" id="PTHR43847:SF1">
    <property type="entry name" value="BLL3993 PROTEIN"/>
    <property type="match status" value="1"/>
</dbReference>
<feature type="transmembrane region" description="Helical" evidence="5">
    <location>
        <begin position="94"/>
        <end position="111"/>
    </location>
</feature>
<dbReference type="AlphaFoldDB" id="A0A5C6ZLL7"/>
<name>A0A5C6ZLL7_9FLAO</name>
<evidence type="ECO:0000313" key="6">
    <source>
        <dbReference type="EMBL" id="TXD90307.1"/>
    </source>
</evidence>
<reference evidence="6 7" key="1">
    <citation type="submission" date="2019-08" db="EMBL/GenBank/DDBJ databases">
        <title>Genomes of Subsaximicrobium wynnwilliamsii strains.</title>
        <authorList>
            <person name="Bowman J.P."/>
        </authorList>
    </citation>
    <scope>NUCLEOTIDE SEQUENCE [LARGE SCALE GENOMIC DNA]</scope>
    <source>
        <strain evidence="6 7">2-80-2</strain>
    </source>
</reference>
<evidence type="ECO:0000256" key="2">
    <source>
        <dbReference type="ARBA" id="ARBA00022692"/>
    </source>
</evidence>
<keyword evidence="7" id="KW-1185">Reference proteome</keyword>
<dbReference type="InterPro" id="IPR007318">
    <property type="entry name" value="Phopholipid_MeTrfase"/>
</dbReference>
<dbReference type="InterPro" id="IPR052527">
    <property type="entry name" value="Metal_cation-efflux_comp"/>
</dbReference>
<feature type="transmembrane region" description="Helical" evidence="5">
    <location>
        <begin position="28"/>
        <end position="47"/>
    </location>
</feature>
<keyword evidence="2 5" id="KW-0812">Transmembrane</keyword>
<evidence type="ECO:0000313" key="7">
    <source>
        <dbReference type="Proteomes" id="UP000321578"/>
    </source>
</evidence>
<dbReference type="EMBL" id="VORO01000004">
    <property type="protein sequence ID" value="TXD90307.1"/>
    <property type="molecule type" value="Genomic_DNA"/>
</dbReference>
<dbReference type="GO" id="GO:0032259">
    <property type="term" value="P:methylation"/>
    <property type="evidence" value="ECO:0007669"/>
    <property type="project" value="UniProtKB-KW"/>
</dbReference>
<dbReference type="GO" id="GO:0012505">
    <property type="term" value="C:endomembrane system"/>
    <property type="evidence" value="ECO:0007669"/>
    <property type="project" value="UniProtKB-SubCell"/>
</dbReference>
<gene>
    <name evidence="6" type="ORF">ESY86_04885</name>
</gene>
<evidence type="ECO:0000256" key="4">
    <source>
        <dbReference type="ARBA" id="ARBA00023136"/>
    </source>
</evidence>
<evidence type="ECO:0000256" key="5">
    <source>
        <dbReference type="SAM" id="Phobius"/>
    </source>
</evidence>
<keyword evidence="6" id="KW-0489">Methyltransferase</keyword>